<dbReference type="SUPFAM" id="SSF55729">
    <property type="entry name" value="Acyl-CoA N-acyltransferases (Nat)"/>
    <property type="match status" value="2"/>
</dbReference>
<protein>
    <recommendedName>
        <fullName evidence="3">Aminoacyltransferase FemA</fullName>
        <ecNumber evidence="2">2.3.2.17</ecNumber>
    </recommendedName>
    <alternativeName>
        <fullName evidence="11">Factor essential for expression of methicillin resistance A</fullName>
    </alternativeName>
    <alternativeName>
        <fullName evidence="10">N-acetylmuramoyl-L-alanyl-D-glutamyl-L-lysyl-(N6-glycyl)-D-alanyl-D-alanine-diphosphoundecaprenyl-N-acetylglucosamine:glycine glycyltransferase</fullName>
    </alternativeName>
</protein>
<keyword evidence="6" id="KW-0133">Cell shape</keyword>
<evidence type="ECO:0000256" key="1">
    <source>
        <dbReference type="ARBA" id="ARBA00009943"/>
    </source>
</evidence>
<keyword evidence="8 14" id="KW-0012">Acyltransferase</keyword>
<dbReference type="OrthoDB" id="9785911at2"/>
<dbReference type="PANTHER" id="PTHR36174:SF2">
    <property type="entry name" value="AMINOACYLTRANSFERASE FEMA"/>
    <property type="match status" value="1"/>
</dbReference>
<comment type="catalytic activity">
    <reaction evidence="12">
        <text>beta-D-GlcNAc-(1-&gt;4)-Mur2Ac(oyl-L-Ala-D-isoglutaminyl-L-Lys-(N(6)-Gly)-D-Ala-D-Ala)-di-trans,octa-cis-undecaprenyl diphosphate + 2 glycyl-tRNA(Gly) = MurNAc-L-Ala-D-isoglutaminyl-L-Lys-(N(6)-tri-Gly)-D-Ala-D-Ala-diphospho-di-trans,octa-cis-undecaprenyl-GlcNAc + 2 tRNA(Gly) + 2 H(+)</text>
        <dbReference type="Rhea" id="RHEA:30439"/>
        <dbReference type="Rhea" id="RHEA-COMP:9664"/>
        <dbReference type="Rhea" id="RHEA-COMP:9683"/>
        <dbReference type="ChEBI" id="CHEBI:15378"/>
        <dbReference type="ChEBI" id="CHEBI:62234"/>
        <dbReference type="ChEBI" id="CHEBI:62235"/>
        <dbReference type="ChEBI" id="CHEBI:78442"/>
        <dbReference type="ChEBI" id="CHEBI:78522"/>
        <dbReference type="EC" id="2.3.2.17"/>
    </reaction>
</comment>
<dbReference type="GO" id="GO:0008360">
    <property type="term" value="P:regulation of cell shape"/>
    <property type="evidence" value="ECO:0007669"/>
    <property type="project" value="UniProtKB-KW"/>
</dbReference>
<gene>
    <name evidence="14" type="ORF">BE0216_09315</name>
    <name evidence="13" type="ORF">BEUL_1685</name>
</gene>
<evidence type="ECO:0000313" key="15">
    <source>
        <dbReference type="Proteomes" id="UP000216057"/>
    </source>
</evidence>
<evidence type="ECO:0000256" key="8">
    <source>
        <dbReference type="ARBA" id="ARBA00023315"/>
    </source>
</evidence>
<evidence type="ECO:0000256" key="11">
    <source>
        <dbReference type="ARBA" id="ARBA00032233"/>
    </source>
</evidence>
<dbReference type="GO" id="GO:0071555">
    <property type="term" value="P:cell wall organization"/>
    <property type="evidence" value="ECO:0007669"/>
    <property type="project" value="UniProtKB-KW"/>
</dbReference>
<dbReference type="PANTHER" id="PTHR36174">
    <property type="entry name" value="LIPID II:GLYCINE GLYCYLTRANSFERASE"/>
    <property type="match status" value="1"/>
</dbReference>
<dbReference type="EMBL" id="CP062938">
    <property type="protein sequence ID" value="QOL32612.1"/>
    <property type="molecule type" value="Genomic_DNA"/>
</dbReference>
<keyword evidence="16" id="KW-1185">Reference proteome</keyword>
<evidence type="ECO:0000256" key="3">
    <source>
        <dbReference type="ARBA" id="ARBA00016236"/>
    </source>
</evidence>
<evidence type="ECO:0000256" key="6">
    <source>
        <dbReference type="ARBA" id="ARBA00022960"/>
    </source>
</evidence>
<dbReference type="GO" id="GO:0016755">
    <property type="term" value="F:aminoacyltransferase activity"/>
    <property type="evidence" value="ECO:0007669"/>
    <property type="project" value="InterPro"/>
</dbReference>
<dbReference type="InterPro" id="IPR016181">
    <property type="entry name" value="Acyl_CoA_acyltransferase"/>
</dbReference>
<reference evidence="14 16" key="2">
    <citation type="submission" date="2020-10" db="EMBL/GenBank/DDBJ databases">
        <title>Genome sequencing of Bifidobacterium eulemuris_DSMZ_100216.</title>
        <authorList>
            <person name="Kim J."/>
        </authorList>
    </citation>
    <scope>NUCLEOTIDE SEQUENCE [LARGE SCALE GENOMIC DNA]</scope>
    <source>
        <strain evidence="14 16">DSM 100216</strain>
    </source>
</reference>
<evidence type="ECO:0000256" key="5">
    <source>
        <dbReference type="ARBA" id="ARBA00022679"/>
    </source>
</evidence>
<comment type="similarity">
    <text evidence="1">Belongs to the FemABX family.</text>
</comment>
<dbReference type="SUPFAM" id="SSF46589">
    <property type="entry name" value="tRNA-binding arm"/>
    <property type="match status" value="1"/>
</dbReference>
<dbReference type="AlphaFoldDB" id="A0A261G508"/>
<dbReference type="Gene3D" id="1.20.58.90">
    <property type="match status" value="1"/>
</dbReference>
<evidence type="ECO:0000256" key="4">
    <source>
        <dbReference type="ARBA" id="ARBA00022490"/>
    </source>
</evidence>
<dbReference type="Gene3D" id="3.40.630.30">
    <property type="match status" value="2"/>
</dbReference>
<proteinExistence type="inferred from homology"/>
<dbReference type="Proteomes" id="UP000593943">
    <property type="component" value="Chromosome"/>
</dbReference>
<dbReference type="Pfam" id="PF02388">
    <property type="entry name" value="FemAB"/>
    <property type="match status" value="1"/>
</dbReference>
<dbReference type="InterPro" id="IPR050644">
    <property type="entry name" value="PG_Glycine_Bridge_Synth"/>
</dbReference>
<dbReference type="KEGG" id="beu:BE0216_09315"/>
<evidence type="ECO:0000256" key="12">
    <source>
        <dbReference type="ARBA" id="ARBA00047483"/>
    </source>
</evidence>
<evidence type="ECO:0000313" key="13">
    <source>
        <dbReference type="EMBL" id="OZG66521.1"/>
    </source>
</evidence>
<reference evidence="13 15" key="1">
    <citation type="journal article" date="2017" name="BMC Genomics">
        <title>Comparative genomic and phylogenomic analyses of the Bifidobacteriaceae family.</title>
        <authorList>
            <person name="Lugli G.A."/>
            <person name="Milani C."/>
            <person name="Turroni F."/>
            <person name="Duranti S."/>
            <person name="Mancabelli L."/>
            <person name="Mangifesta M."/>
            <person name="Ferrario C."/>
            <person name="Modesto M."/>
            <person name="Mattarelli P."/>
            <person name="Jiri K."/>
            <person name="van Sinderen D."/>
            <person name="Ventura M."/>
        </authorList>
    </citation>
    <scope>NUCLEOTIDE SEQUENCE [LARGE SCALE GENOMIC DNA]</scope>
    <source>
        <strain evidence="13 15">DSM 100216</strain>
    </source>
</reference>
<dbReference type="InterPro" id="IPR010978">
    <property type="entry name" value="tRNA-bd_arm"/>
</dbReference>
<dbReference type="GO" id="GO:0000166">
    <property type="term" value="F:nucleotide binding"/>
    <property type="evidence" value="ECO:0007669"/>
    <property type="project" value="InterPro"/>
</dbReference>
<keyword evidence="5 14" id="KW-0808">Transferase</keyword>
<dbReference type="EMBL" id="MWWZ01000009">
    <property type="protein sequence ID" value="OZG66521.1"/>
    <property type="molecule type" value="Genomic_DNA"/>
</dbReference>
<dbReference type="EC" id="2.3.2.17" evidence="2"/>
<keyword evidence="9" id="KW-0961">Cell wall biogenesis/degradation</keyword>
<evidence type="ECO:0000256" key="10">
    <source>
        <dbReference type="ARBA" id="ARBA00030706"/>
    </source>
</evidence>
<accession>A0A261G508</accession>
<evidence type="ECO:0000256" key="7">
    <source>
        <dbReference type="ARBA" id="ARBA00022984"/>
    </source>
</evidence>
<dbReference type="PROSITE" id="PS51191">
    <property type="entry name" value="FEMABX"/>
    <property type="match status" value="1"/>
</dbReference>
<name>A0A261G508_9BIFI</name>
<keyword evidence="7" id="KW-0573">Peptidoglycan synthesis</keyword>
<dbReference type="Proteomes" id="UP000216057">
    <property type="component" value="Unassembled WGS sequence"/>
</dbReference>
<evidence type="ECO:0000313" key="16">
    <source>
        <dbReference type="Proteomes" id="UP000593943"/>
    </source>
</evidence>
<dbReference type="InterPro" id="IPR003447">
    <property type="entry name" value="FEMABX"/>
</dbReference>
<evidence type="ECO:0000313" key="14">
    <source>
        <dbReference type="EMBL" id="QOL32612.1"/>
    </source>
</evidence>
<keyword evidence="4" id="KW-0963">Cytoplasm</keyword>
<organism evidence="13 15">
    <name type="scientific">Bifidobacterium eulemuris</name>
    <dbReference type="NCBI Taxonomy" id="1765219"/>
    <lineage>
        <taxon>Bacteria</taxon>
        <taxon>Bacillati</taxon>
        <taxon>Actinomycetota</taxon>
        <taxon>Actinomycetes</taxon>
        <taxon>Bifidobacteriales</taxon>
        <taxon>Bifidobacteriaceae</taxon>
        <taxon>Bifidobacterium</taxon>
    </lineage>
</organism>
<dbReference type="GO" id="GO:0009252">
    <property type="term" value="P:peptidoglycan biosynthetic process"/>
    <property type="evidence" value="ECO:0007669"/>
    <property type="project" value="UniProtKB-KW"/>
</dbReference>
<dbReference type="RefSeq" id="WP_094637243.1">
    <property type="nucleotide sequence ID" value="NZ_CP062938.1"/>
</dbReference>
<sequence>MRSFSFVVLSADEFDVFAKHHSQGNFQQTSAMGRMREAQGKTVEYLGVREDGELKAAGLMQIVKAGRSTFALMHDGPLCDFDDAQLLGFFVEGLRSRAKEGGASQLDITPEAVYCRRTQEGEPQGAPDDSMVENLKALGFEHVGGFSTGYTAVPRWRWVKDLSEIHDESELLGTYAKYRRRNVRIARESGVRTRRLDRDELALFHQLCELSCEKQGFQNRPLSFFQEMYDAYGDDIEYRVAEIHFDEYLKTWQDKFDKLAADQKRVESELTRSKTEKRTKQLTAQLGKIEKDMEPAAKRVDEAKRMLEQYGAIVPLDASMFLYHPREVVCTTSGADERFDKFYAPALVHHEMMLTCVERGIPRYNLYGINGLFTPEDNPGFGVLEFKQRFNGFVEEMPGEFVLPVKPLTYALKKIAHKLLGR</sequence>
<evidence type="ECO:0000256" key="9">
    <source>
        <dbReference type="ARBA" id="ARBA00023316"/>
    </source>
</evidence>
<evidence type="ECO:0000256" key="2">
    <source>
        <dbReference type="ARBA" id="ARBA00012466"/>
    </source>
</evidence>